<comment type="caution">
    <text evidence="1">The sequence shown here is derived from an EMBL/GenBank/DDBJ whole genome shotgun (WGS) entry which is preliminary data.</text>
</comment>
<name>A0A5B7GIJ1_PORTR</name>
<protein>
    <submittedName>
        <fullName evidence="1">Uncharacterized protein</fullName>
    </submittedName>
</protein>
<dbReference type="EMBL" id="VSRR010014299">
    <property type="protein sequence ID" value="MPC56848.1"/>
    <property type="molecule type" value="Genomic_DNA"/>
</dbReference>
<reference evidence="1 2" key="1">
    <citation type="submission" date="2019-05" db="EMBL/GenBank/DDBJ databases">
        <title>Another draft genome of Portunus trituberculatus and its Hox gene families provides insights of decapod evolution.</title>
        <authorList>
            <person name="Jeong J.-H."/>
            <person name="Song I."/>
            <person name="Kim S."/>
            <person name="Choi T."/>
            <person name="Kim D."/>
            <person name="Ryu S."/>
            <person name="Kim W."/>
        </authorList>
    </citation>
    <scope>NUCLEOTIDE SEQUENCE [LARGE SCALE GENOMIC DNA]</scope>
    <source>
        <tissue evidence="1">Muscle</tissue>
    </source>
</reference>
<keyword evidence="2" id="KW-1185">Reference proteome</keyword>
<dbReference type="Proteomes" id="UP000324222">
    <property type="component" value="Unassembled WGS sequence"/>
</dbReference>
<sequence>MIPSYTFPRLFRDEQLFTKSTERLTSDLSKISDWGEENLVVFNASKTQFLHLSTLHNLPENYPLFLNDTQLSPFSILNILGLSFTHNLN</sequence>
<evidence type="ECO:0000313" key="1">
    <source>
        <dbReference type="EMBL" id="MPC56848.1"/>
    </source>
</evidence>
<evidence type="ECO:0000313" key="2">
    <source>
        <dbReference type="Proteomes" id="UP000324222"/>
    </source>
</evidence>
<gene>
    <name evidence="1" type="ORF">E2C01_050814</name>
</gene>
<proteinExistence type="predicted"/>
<organism evidence="1 2">
    <name type="scientific">Portunus trituberculatus</name>
    <name type="common">Swimming crab</name>
    <name type="synonym">Neptunus trituberculatus</name>
    <dbReference type="NCBI Taxonomy" id="210409"/>
    <lineage>
        <taxon>Eukaryota</taxon>
        <taxon>Metazoa</taxon>
        <taxon>Ecdysozoa</taxon>
        <taxon>Arthropoda</taxon>
        <taxon>Crustacea</taxon>
        <taxon>Multicrustacea</taxon>
        <taxon>Malacostraca</taxon>
        <taxon>Eumalacostraca</taxon>
        <taxon>Eucarida</taxon>
        <taxon>Decapoda</taxon>
        <taxon>Pleocyemata</taxon>
        <taxon>Brachyura</taxon>
        <taxon>Eubrachyura</taxon>
        <taxon>Portunoidea</taxon>
        <taxon>Portunidae</taxon>
        <taxon>Portuninae</taxon>
        <taxon>Portunus</taxon>
    </lineage>
</organism>
<accession>A0A5B7GIJ1</accession>
<dbReference type="AlphaFoldDB" id="A0A5B7GIJ1"/>